<accession>A0A5J4SDM4</accession>
<dbReference type="Gene3D" id="3.30.1950.10">
    <property type="entry name" value="wza like domain"/>
    <property type="match status" value="1"/>
</dbReference>
<feature type="domain" description="Soluble ligand binding" evidence="3">
    <location>
        <begin position="200"/>
        <end position="246"/>
    </location>
</feature>
<dbReference type="GO" id="GO:0015159">
    <property type="term" value="F:polysaccharide transmembrane transporter activity"/>
    <property type="evidence" value="ECO:0007669"/>
    <property type="project" value="InterPro"/>
</dbReference>
<evidence type="ECO:0000313" key="4">
    <source>
        <dbReference type="EMBL" id="KAA6343361.1"/>
    </source>
</evidence>
<dbReference type="Gene3D" id="3.10.560.10">
    <property type="entry name" value="Outer membrane lipoprotein wza domain like"/>
    <property type="match status" value="1"/>
</dbReference>
<comment type="caution">
    <text evidence="4">The sequence shown here is derived from an EMBL/GenBank/DDBJ whole genome shotgun (WGS) entry which is preliminary data.</text>
</comment>
<proteinExistence type="predicted"/>
<evidence type="ECO:0000256" key="1">
    <source>
        <dbReference type="ARBA" id="ARBA00022729"/>
    </source>
</evidence>
<evidence type="ECO:0000259" key="2">
    <source>
        <dbReference type="Pfam" id="PF02563"/>
    </source>
</evidence>
<dbReference type="InterPro" id="IPR003715">
    <property type="entry name" value="Poly_export_N"/>
</dbReference>
<keyword evidence="1" id="KW-0732">Signal</keyword>
<dbReference type="InterPro" id="IPR049712">
    <property type="entry name" value="Poly_export"/>
</dbReference>
<dbReference type="AlphaFoldDB" id="A0A5J4SDM4"/>
<dbReference type="Pfam" id="PF10531">
    <property type="entry name" value="SLBB"/>
    <property type="match status" value="1"/>
</dbReference>
<dbReference type="InterPro" id="IPR019554">
    <property type="entry name" value="Soluble_ligand-bd"/>
</dbReference>
<organism evidence="4">
    <name type="scientific">termite gut metagenome</name>
    <dbReference type="NCBI Taxonomy" id="433724"/>
    <lineage>
        <taxon>unclassified sequences</taxon>
        <taxon>metagenomes</taxon>
        <taxon>organismal metagenomes</taxon>
    </lineage>
</organism>
<evidence type="ECO:0000259" key="3">
    <source>
        <dbReference type="Pfam" id="PF10531"/>
    </source>
</evidence>
<feature type="domain" description="Polysaccharide export protein N-terminal" evidence="2">
    <location>
        <begin position="112"/>
        <end position="176"/>
    </location>
</feature>
<protein>
    <submittedName>
        <fullName evidence="4">Capsule biosynthesis protein</fullName>
    </submittedName>
</protein>
<sequence length="262" mass="29582">MRRFITLFLFFIMLSGVAIAQRMSDNQVIEYVKDEHSKGRSQNQIMMELTERGVGSEQIESLQKQYEQEQAVEIADNTLEESPARVSPSNIFGHNIFTNKNLTFEPNNNLATPDNYILGPGDEVIINVWGDAETTIRAIISPQGNIQVERLGPIYLSGLTVKEANDYIQREFEKIYSGLSEETSQIKVILGEIRTIQINIMGEVIVPGTYRLSSFSSLFHALYSAGGVNATGSLRNIQGYAQGEKNGQRRYLRIFISRKNRH</sequence>
<dbReference type="Pfam" id="PF02563">
    <property type="entry name" value="Poly_export"/>
    <property type="match status" value="1"/>
</dbReference>
<dbReference type="PANTHER" id="PTHR33619:SF3">
    <property type="entry name" value="POLYSACCHARIDE EXPORT PROTEIN GFCE-RELATED"/>
    <property type="match status" value="1"/>
</dbReference>
<gene>
    <name evidence="4" type="ORF">EZS27_008952</name>
</gene>
<dbReference type="EMBL" id="SNRY01000274">
    <property type="protein sequence ID" value="KAA6343361.1"/>
    <property type="molecule type" value="Genomic_DNA"/>
</dbReference>
<reference evidence="4" key="1">
    <citation type="submission" date="2019-03" db="EMBL/GenBank/DDBJ databases">
        <title>Single cell metagenomics reveals metabolic interactions within the superorganism composed of flagellate Streblomastix strix and complex community of Bacteroidetes bacteria on its surface.</title>
        <authorList>
            <person name="Treitli S.C."/>
            <person name="Kolisko M."/>
            <person name="Husnik F."/>
            <person name="Keeling P."/>
            <person name="Hampl V."/>
        </authorList>
    </citation>
    <scope>NUCLEOTIDE SEQUENCE</scope>
    <source>
        <strain evidence="4">STM</strain>
    </source>
</reference>
<name>A0A5J4SDM4_9ZZZZ</name>
<dbReference type="PANTHER" id="PTHR33619">
    <property type="entry name" value="POLYSACCHARIDE EXPORT PROTEIN GFCE-RELATED"/>
    <property type="match status" value="1"/>
</dbReference>